<comment type="caution">
    <text evidence="2">The sequence shown here is derived from an EMBL/GenBank/DDBJ whole genome shotgun (WGS) entry which is preliminary data.</text>
</comment>
<feature type="domain" description="TerD" evidence="1">
    <location>
        <begin position="1"/>
        <end position="198"/>
    </location>
</feature>
<gene>
    <name evidence="2" type="ORF">D5R40_14760</name>
</gene>
<protein>
    <submittedName>
        <fullName evidence="2">TerD family protein</fullName>
    </submittedName>
</protein>
<dbReference type="InterPro" id="IPR051324">
    <property type="entry name" value="Stress/Tellurium_Resist"/>
</dbReference>
<organism evidence="2 3">
    <name type="scientific">Okeania hirsuta</name>
    <dbReference type="NCBI Taxonomy" id="1458930"/>
    <lineage>
        <taxon>Bacteria</taxon>
        <taxon>Bacillati</taxon>
        <taxon>Cyanobacteriota</taxon>
        <taxon>Cyanophyceae</taxon>
        <taxon>Oscillatoriophycideae</taxon>
        <taxon>Oscillatoriales</taxon>
        <taxon>Microcoleaceae</taxon>
        <taxon>Okeania</taxon>
    </lineage>
</organism>
<dbReference type="Pfam" id="PF02342">
    <property type="entry name" value="TerD"/>
    <property type="match status" value="1"/>
</dbReference>
<name>A0A3N6PF27_9CYAN</name>
<dbReference type="AlphaFoldDB" id="A0A3N6PF27"/>
<dbReference type="RefSeq" id="WP_124146647.1">
    <property type="nucleotide sequence ID" value="NZ_CAWOKI010000183.1"/>
</dbReference>
<sequence>MTIKLEKGQKIVLNKSEYDLSRLTMGLGWDVAKSASGLAGLFGNRSDFDLDGYAILLQENDQLKNYKEDVIYYGHLESQDKTVIHSGDNLTGEGDGDDEQIILKLNSIPEKYQKIILAVSIYQAKERKQQFGMVENAFVRAVDHKGIEIAKYTLSGNGTYQGKISMLMGAIYRDNTVWKFTALGDPLDSDMNGVVGSFLK</sequence>
<dbReference type="EMBL" id="RCBY01000075">
    <property type="protein sequence ID" value="RQH42251.1"/>
    <property type="molecule type" value="Genomic_DNA"/>
</dbReference>
<dbReference type="OrthoDB" id="4123258at2"/>
<evidence type="ECO:0000259" key="1">
    <source>
        <dbReference type="Pfam" id="PF02342"/>
    </source>
</evidence>
<accession>A0A3N6PF27</accession>
<reference evidence="2 3" key="1">
    <citation type="journal article" date="2018" name="ACS Chem. Biol.">
        <title>Ketoreductase domain dysfunction expands chemodiversity: malyngamide biosynthesis in the cyanobacterium Okeania hirsuta.</title>
        <authorList>
            <person name="Moss N.A."/>
            <person name="Leao T."/>
            <person name="Rankin M."/>
            <person name="McCullough T.M."/>
            <person name="Qu P."/>
            <person name="Korobeynikov A."/>
            <person name="Smith J.L."/>
            <person name="Gerwick L."/>
            <person name="Gerwick W.H."/>
        </authorList>
    </citation>
    <scope>NUCLEOTIDE SEQUENCE [LARGE SCALE GENOMIC DNA]</scope>
    <source>
        <strain evidence="2 3">PAB10Feb10-1</strain>
    </source>
</reference>
<dbReference type="InterPro" id="IPR003325">
    <property type="entry name" value="TerD"/>
</dbReference>
<dbReference type="Proteomes" id="UP000269154">
    <property type="component" value="Unassembled WGS sequence"/>
</dbReference>
<dbReference type="CDD" id="cd06974">
    <property type="entry name" value="TerD_like"/>
    <property type="match status" value="1"/>
</dbReference>
<dbReference type="PANTHER" id="PTHR32097">
    <property type="entry name" value="CAMP-BINDING PROTEIN 1-RELATED"/>
    <property type="match status" value="1"/>
</dbReference>
<evidence type="ECO:0000313" key="3">
    <source>
        <dbReference type="Proteomes" id="UP000269154"/>
    </source>
</evidence>
<evidence type="ECO:0000313" key="2">
    <source>
        <dbReference type="EMBL" id="RQH42251.1"/>
    </source>
</evidence>
<keyword evidence="3" id="KW-1185">Reference proteome</keyword>
<dbReference type="Gene3D" id="2.60.60.30">
    <property type="entry name" value="sav2460 like domains"/>
    <property type="match status" value="1"/>
</dbReference>
<proteinExistence type="predicted"/>
<dbReference type="PANTHER" id="PTHR32097:SF17">
    <property type="entry name" value="CAMP-BINDING PROTEIN 1-RELATED"/>
    <property type="match status" value="1"/>
</dbReference>